<dbReference type="InterPro" id="IPR036412">
    <property type="entry name" value="HAD-like_sf"/>
</dbReference>
<dbReference type="SFLD" id="SFLDS00003">
    <property type="entry name" value="Haloacid_Dehalogenase"/>
    <property type="match status" value="1"/>
</dbReference>
<dbReference type="Gene3D" id="1.10.150.240">
    <property type="entry name" value="Putative phosphatase, domain 2"/>
    <property type="match status" value="1"/>
</dbReference>
<dbReference type="AlphaFoldDB" id="A0A412PBG0"/>
<dbReference type="InterPro" id="IPR041492">
    <property type="entry name" value="HAD_2"/>
</dbReference>
<gene>
    <name evidence="1" type="ORF">DWX20_08580</name>
</gene>
<evidence type="ECO:0000313" key="2">
    <source>
        <dbReference type="Proteomes" id="UP000284731"/>
    </source>
</evidence>
<dbReference type="RefSeq" id="WP_006525551.1">
    <property type="nucleotide sequence ID" value="NZ_CABJCF010000004.1"/>
</dbReference>
<dbReference type="Gene3D" id="3.40.50.1000">
    <property type="entry name" value="HAD superfamily/HAD-like"/>
    <property type="match status" value="1"/>
</dbReference>
<dbReference type="PANTHER" id="PTHR43434">
    <property type="entry name" value="PHOSPHOGLYCOLATE PHOSPHATASE"/>
    <property type="match status" value="1"/>
</dbReference>
<proteinExistence type="predicted"/>
<name>A0A412PBG0_9FIRM</name>
<dbReference type="SFLD" id="SFLDG01129">
    <property type="entry name" value="C1.5:_HAD__Beta-PGM__Phosphata"/>
    <property type="match status" value="1"/>
</dbReference>
<dbReference type="GO" id="GO:0005829">
    <property type="term" value="C:cytosol"/>
    <property type="evidence" value="ECO:0007669"/>
    <property type="project" value="TreeGrafter"/>
</dbReference>
<dbReference type="InterPro" id="IPR023214">
    <property type="entry name" value="HAD_sf"/>
</dbReference>
<dbReference type="SUPFAM" id="SSF56784">
    <property type="entry name" value="HAD-like"/>
    <property type="match status" value="1"/>
</dbReference>
<organism evidence="1 2">
    <name type="scientific">Solobacterium moorei</name>
    <dbReference type="NCBI Taxonomy" id="102148"/>
    <lineage>
        <taxon>Bacteria</taxon>
        <taxon>Bacillati</taxon>
        <taxon>Bacillota</taxon>
        <taxon>Erysipelotrichia</taxon>
        <taxon>Erysipelotrichales</taxon>
        <taxon>Erysipelotrichaceae</taxon>
        <taxon>Solobacterium</taxon>
    </lineage>
</organism>
<dbReference type="PANTHER" id="PTHR43434:SF1">
    <property type="entry name" value="PHOSPHOGLYCOLATE PHOSPHATASE"/>
    <property type="match status" value="1"/>
</dbReference>
<evidence type="ECO:0000313" key="1">
    <source>
        <dbReference type="EMBL" id="RGT54213.1"/>
    </source>
</evidence>
<dbReference type="GO" id="GO:0006281">
    <property type="term" value="P:DNA repair"/>
    <property type="evidence" value="ECO:0007669"/>
    <property type="project" value="TreeGrafter"/>
</dbReference>
<keyword evidence="1" id="KW-0378">Hydrolase</keyword>
<dbReference type="Proteomes" id="UP000284731">
    <property type="component" value="Unassembled WGS sequence"/>
</dbReference>
<accession>A0A412PBG0</accession>
<sequence length="210" mass="24380">MKTLIWDFNGTILDDLQLCLSIENEMLKKREMEKYPVTKQDYLNTFSFPVINYYYHIGYTFDTESYEEVSLEFNQEYDRRFDECSLMDDFITTVEKAIQLGYCNVILSASRHDKLVEQCKLLGIDQYFDEILGIDNLLAASKVEMAKIWMGKSDVEPSECKYIGDTVHDKEVAEALGIHDCVLIANGHQSYEVLRKVTDNVVYTLKEVTL</sequence>
<comment type="caution">
    <text evidence="1">The sequence shown here is derived from an EMBL/GenBank/DDBJ whole genome shotgun (WGS) entry which is preliminary data.</text>
</comment>
<protein>
    <submittedName>
        <fullName evidence="1">HAD family hydrolase</fullName>
    </submittedName>
</protein>
<dbReference type="EMBL" id="QRWX01000004">
    <property type="protein sequence ID" value="RGT54213.1"/>
    <property type="molecule type" value="Genomic_DNA"/>
</dbReference>
<dbReference type="Pfam" id="PF13419">
    <property type="entry name" value="HAD_2"/>
    <property type="match status" value="1"/>
</dbReference>
<dbReference type="InterPro" id="IPR023198">
    <property type="entry name" value="PGP-like_dom2"/>
</dbReference>
<reference evidence="1 2" key="1">
    <citation type="submission" date="2018-08" db="EMBL/GenBank/DDBJ databases">
        <title>A genome reference for cultivated species of the human gut microbiota.</title>
        <authorList>
            <person name="Zou Y."/>
            <person name="Xue W."/>
            <person name="Luo G."/>
        </authorList>
    </citation>
    <scope>NUCLEOTIDE SEQUENCE [LARGE SCALE GENOMIC DNA]</scope>
    <source>
        <strain evidence="1 2">AF18-46</strain>
    </source>
</reference>
<dbReference type="GO" id="GO:0008967">
    <property type="term" value="F:phosphoglycolate phosphatase activity"/>
    <property type="evidence" value="ECO:0007669"/>
    <property type="project" value="TreeGrafter"/>
</dbReference>
<dbReference type="InterPro" id="IPR050155">
    <property type="entry name" value="HAD-like_hydrolase_sf"/>
</dbReference>